<evidence type="ECO:0000313" key="2">
    <source>
        <dbReference type="EMBL" id="CAK0823713.1"/>
    </source>
</evidence>
<evidence type="ECO:0000256" key="1">
    <source>
        <dbReference type="SAM" id="MobiDB-lite"/>
    </source>
</evidence>
<name>A0ABN9RX60_9DINO</name>
<feature type="region of interest" description="Disordered" evidence="1">
    <location>
        <begin position="27"/>
        <end position="82"/>
    </location>
</feature>
<keyword evidence="3" id="KW-1185">Reference proteome</keyword>
<feature type="region of interest" description="Disordered" evidence="1">
    <location>
        <begin position="910"/>
        <end position="933"/>
    </location>
</feature>
<comment type="caution">
    <text evidence="2">The sequence shown here is derived from an EMBL/GenBank/DDBJ whole genome shotgun (WGS) entry which is preliminary data.</text>
</comment>
<organism evidence="2 3">
    <name type="scientific">Prorocentrum cordatum</name>
    <dbReference type="NCBI Taxonomy" id="2364126"/>
    <lineage>
        <taxon>Eukaryota</taxon>
        <taxon>Sar</taxon>
        <taxon>Alveolata</taxon>
        <taxon>Dinophyceae</taxon>
        <taxon>Prorocentrales</taxon>
        <taxon>Prorocentraceae</taxon>
        <taxon>Prorocentrum</taxon>
    </lineage>
</organism>
<dbReference type="EMBL" id="CAUYUJ010008358">
    <property type="protein sequence ID" value="CAK0823713.1"/>
    <property type="molecule type" value="Genomic_DNA"/>
</dbReference>
<dbReference type="Gene3D" id="3.10.40.10">
    <property type="entry name" value="Aerolysin/Pertussis toxin (APT), N-terminal domain"/>
    <property type="match status" value="1"/>
</dbReference>
<evidence type="ECO:0000313" key="3">
    <source>
        <dbReference type="Proteomes" id="UP001189429"/>
    </source>
</evidence>
<feature type="compositionally biased region" description="Basic and acidic residues" evidence="1">
    <location>
        <begin position="923"/>
        <end position="933"/>
    </location>
</feature>
<protein>
    <submittedName>
        <fullName evidence="2">Uncharacterized protein</fullName>
    </submittedName>
</protein>
<feature type="region of interest" description="Disordered" evidence="1">
    <location>
        <begin position="1368"/>
        <end position="1421"/>
    </location>
</feature>
<accession>A0ABN9RX60</accession>
<feature type="region of interest" description="Disordered" evidence="1">
    <location>
        <begin position="607"/>
        <end position="641"/>
    </location>
</feature>
<feature type="region of interest" description="Disordered" evidence="1">
    <location>
        <begin position="104"/>
        <end position="208"/>
    </location>
</feature>
<reference evidence="2" key="1">
    <citation type="submission" date="2023-10" db="EMBL/GenBank/DDBJ databases">
        <authorList>
            <person name="Chen Y."/>
            <person name="Shah S."/>
            <person name="Dougan E. K."/>
            <person name="Thang M."/>
            <person name="Chan C."/>
        </authorList>
    </citation>
    <scope>NUCLEOTIDE SEQUENCE [LARGE SCALE GENOMIC DNA]</scope>
</reference>
<feature type="compositionally biased region" description="Low complexity" evidence="1">
    <location>
        <begin position="142"/>
        <end position="154"/>
    </location>
</feature>
<feature type="region of interest" description="Disordered" evidence="1">
    <location>
        <begin position="227"/>
        <end position="259"/>
    </location>
</feature>
<sequence>MRPPGSWWQPPTRPQLVLGRPWAWRRGAAPAGGFARGRRARPRGPGAARGGGGGRRGARRGAPLLGEGPARLRGARAPPGRGGVAVGCRALGLLLGRRRCRGGGCRAPAARGGMAGGGDGLGRRSAPRTGVRRGHRGGCWQRASAAGARRGAAADARRCRRARAGPVQRPRAGRRSGSAQLSSWHGSVDVHPPTGAQPQTWREAEEASLPAPEEGLEVAAGAVKAPGVPGAVTSQTSQGSRSFGHSNTHSECGVSEGSHTALQASAGQLSGEVLDAAGEEPTAEEASTQASSAREELLDALKSGSAPLIEEHCCRAEARGVSSATVLHCRSAACRILAEANNELREAIRAGLPLQIERAVQRAEVAGVEEAVLLKCAAEARRLLQVAEDSLADAVRGGNAALIDEACAAAAAMGVPDVVVEAARNDARRLLERAAAEVKRAMGGPSAVRLEEACRRAERAGVDATLVERGRVAVRQMRASAELELLEARRTGDAVGIDAACAKAEAAGVATATVARGRAEARALRREAELQLSHASWSSDPQVLLDACRRAEAMGVDAELVSHARSDLSALAARACAELREATRSGAAAAVIEEACRRAELAGADAATVSQGRAEAARRKASEEAPAAAAEPQRQESPLRRRLRSCGPAIASPRAAAAALAGSAARAAGEAARRAAPCRGPSPLRRALSAALRPPVCHAEGCVAPRAGPALCMGSWAASLLAPRSCLNSSAATGDWSLWSELLRPPSAAPPQLRGPARPAVREVSGLGSAGLNRQRLRTQEHGMLKLPSWSLVALHAPSRAAARDRALGRKGVLVALASLSLKAVLAMGCSSSRGRRTRSVGIPEQTSAQLDTIAQSAETGLEALAASARQTSEATAKGARHLTQAMAQHVHVEQAAHIGAQAAEAGVDVAAEREAPASPRPHLPDLESDERGRNVPDAALANWGLLGGAELEPPLASKAVLLLDAGWLAEQGGSTRVKKSDAWAQRSMRLGPRQTLPDEAFRSRSEVKSATHPSILRIACVSHCWLHPEHPDPRGINLHVLKDALKHLLREGDPKMEPWCGPGWGVLYDYCSLHQAIYQAKLTFEKKSSLMAALQKEGGAQLPADWRLATHEEVKENLAEVWRKLGQSDVCMLADNWKVDGTGKECKVMPQGNDEPPGDAIYVKDCRNQTRSPHHAEPRLGESDEERRIRLAGMTRLEPEETRLFGDALKFIGHFFSHQSTLVLMLSMSHADYIFDDSEVSSREYLERGWCACEAGLAMMVKAPSRVLDLGRVLSENDGHAERAFRRSEHEGGGNVSHRGSEWQNRCPKKWQALELPDAFRARLEKLSFSSPEITGASWRRCTGRPSIIGCRAPRPWSTRAWAGTAPAGRLRPRPWPGWPSLGAPRTSPPSPSAATGWATRVPRPSPWRWARGGSSSCRS</sequence>
<dbReference type="InterPro" id="IPR037015">
    <property type="entry name" value="APT_N_sf"/>
</dbReference>
<dbReference type="Proteomes" id="UP001189429">
    <property type="component" value="Unassembled WGS sequence"/>
</dbReference>
<proteinExistence type="predicted"/>
<feature type="compositionally biased region" description="Polar residues" evidence="1">
    <location>
        <begin position="233"/>
        <end position="250"/>
    </location>
</feature>
<feature type="compositionally biased region" description="Low complexity" evidence="1">
    <location>
        <begin position="60"/>
        <end position="79"/>
    </location>
</feature>
<gene>
    <name evidence="2" type="ORF">PCOR1329_LOCUS24330</name>
</gene>